<proteinExistence type="predicted"/>
<protein>
    <submittedName>
        <fullName evidence="2">DUF4942 domain-containing protein</fullName>
    </submittedName>
</protein>
<comment type="caution">
    <text evidence="2">The sequence shown here is derived from an EMBL/GenBank/DDBJ whole genome shotgun (WGS) entry which is preliminary data.</text>
</comment>
<reference evidence="2 3" key="1">
    <citation type="submission" date="2020-11" db="EMBL/GenBank/DDBJ databases">
        <title>Taxonomic investigation of Rahnella strains.</title>
        <authorList>
            <person name="Lee S.D."/>
        </authorList>
    </citation>
    <scope>NUCLEOTIDE SEQUENCE [LARGE SCALE GENOMIC DNA]</scope>
    <source>
        <strain evidence="2 3">SAP-17</strain>
    </source>
</reference>
<dbReference type="Pfam" id="PF13708">
    <property type="entry name" value="DUF4942"/>
    <property type="match status" value="1"/>
</dbReference>
<feature type="domain" description="DUF4942" evidence="1">
    <location>
        <begin position="97"/>
        <end position="284"/>
    </location>
</feature>
<dbReference type="Proteomes" id="UP000636811">
    <property type="component" value="Unassembled WGS sequence"/>
</dbReference>
<dbReference type="EMBL" id="JADOBI010000013">
    <property type="protein sequence ID" value="MBF7982087.1"/>
    <property type="molecule type" value="Genomic_DNA"/>
</dbReference>
<gene>
    <name evidence="2" type="ORF">IV433_22005</name>
</gene>
<evidence type="ECO:0000313" key="3">
    <source>
        <dbReference type="Proteomes" id="UP000636811"/>
    </source>
</evidence>
<dbReference type="InterPro" id="IPR031339">
    <property type="entry name" value="DUF4942"/>
</dbReference>
<sequence length="291" mass="33664">MRRLTMLNEQHTAVADLDINGQHAGEMIPSVEIDRIIALRENGLKQYAEALDILKSARKLLLAATGGEYLYGFELCVKDALSWKDQPERAEKAIKKAVDGKIWERLMNETGMCTLMSTRQRDEWYRELSGENMPEITLDTVLATFNHLHTSKNDTFEQGVIDLFKSLSWDYKTNNPCRFGKKIIVSRLMDSYSSGRIHFSTLGRSKLDDLTKVFYLLEGRNVPDYRVSEGAKFAEYFARERFSGEVYEAEYFSMRYYLKGTAHITFKRPELVDRINDIVARHYPSMLPSRL</sequence>
<name>A0ABS0EAI4_9GAMM</name>
<organism evidence="2 3">
    <name type="scientific">Rahnella laticis</name>
    <dbReference type="NCBI Taxonomy" id="2787622"/>
    <lineage>
        <taxon>Bacteria</taxon>
        <taxon>Pseudomonadati</taxon>
        <taxon>Pseudomonadota</taxon>
        <taxon>Gammaproteobacteria</taxon>
        <taxon>Enterobacterales</taxon>
        <taxon>Yersiniaceae</taxon>
        <taxon>Rahnella</taxon>
    </lineage>
</organism>
<accession>A0ABS0EAI4</accession>
<evidence type="ECO:0000259" key="1">
    <source>
        <dbReference type="Pfam" id="PF13708"/>
    </source>
</evidence>
<keyword evidence="3" id="KW-1185">Reference proteome</keyword>
<evidence type="ECO:0000313" key="2">
    <source>
        <dbReference type="EMBL" id="MBF7982087.1"/>
    </source>
</evidence>